<dbReference type="Pfam" id="PF03466">
    <property type="entry name" value="LysR_substrate"/>
    <property type="match status" value="1"/>
</dbReference>
<feature type="domain" description="HTH lysR-type" evidence="5">
    <location>
        <begin position="14"/>
        <end position="71"/>
    </location>
</feature>
<comment type="similarity">
    <text evidence="1">Belongs to the LysR transcriptional regulatory family.</text>
</comment>
<dbReference type="InterPro" id="IPR036388">
    <property type="entry name" value="WH-like_DNA-bd_sf"/>
</dbReference>
<protein>
    <submittedName>
        <fullName evidence="6">LysR family transcriptional regulator</fullName>
    </submittedName>
</protein>
<dbReference type="CDD" id="cd08460">
    <property type="entry name" value="PBP2_DntR_like_1"/>
    <property type="match status" value="1"/>
</dbReference>
<dbReference type="Pfam" id="PF00126">
    <property type="entry name" value="HTH_1"/>
    <property type="match status" value="1"/>
</dbReference>
<evidence type="ECO:0000256" key="3">
    <source>
        <dbReference type="ARBA" id="ARBA00023125"/>
    </source>
</evidence>
<evidence type="ECO:0000313" key="6">
    <source>
        <dbReference type="EMBL" id="SAL33624.1"/>
    </source>
</evidence>
<keyword evidence="3" id="KW-0238">DNA-binding</keyword>
<evidence type="ECO:0000259" key="5">
    <source>
        <dbReference type="PROSITE" id="PS50931"/>
    </source>
</evidence>
<dbReference type="InterPro" id="IPR000847">
    <property type="entry name" value="LysR_HTH_N"/>
</dbReference>
<organism evidence="6 7">
    <name type="scientific">Caballeronia udeis</name>
    <dbReference type="NCBI Taxonomy" id="1232866"/>
    <lineage>
        <taxon>Bacteria</taxon>
        <taxon>Pseudomonadati</taxon>
        <taxon>Pseudomonadota</taxon>
        <taxon>Betaproteobacteria</taxon>
        <taxon>Burkholderiales</taxon>
        <taxon>Burkholderiaceae</taxon>
        <taxon>Caballeronia</taxon>
    </lineage>
</organism>
<dbReference type="PANTHER" id="PTHR30118:SF15">
    <property type="entry name" value="TRANSCRIPTIONAL REGULATORY PROTEIN"/>
    <property type="match status" value="1"/>
</dbReference>
<dbReference type="GO" id="GO:0003677">
    <property type="term" value="F:DNA binding"/>
    <property type="evidence" value="ECO:0007669"/>
    <property type="project" value="UniProtKB-KW"/>
</dbReference>
<dbReference type="Gene3D" id="1.10.10.10">
    <property type="entry name" value="Winged helix-like DNA-binding domain superfamily/Winged helix DNA-binding domain"/>
    <property type="match status" value="1"/>
</dbReference>
<dbReference type="InterPro" id="IPR005119">
    <property type="entry name" value="LysR_subst-bd"/>
</dbReference>
<dbReference type="Proteomes" id="UP000054683">
    <property type="component" value="Unassembled WGS sequence"/>
</dbReference>
<dbReference type="PROSITE" id="PS50931">
    <property type="entry name" value="HTH_LYSR"/>
    <property type="match status" value="1"/>
</dbReference>
<dbReference type="AlphaFoldDB" id="A0A158GND0"/>
<keyword evidence="4" id="KW-0804">Transcription</keyword>
<evidence type="ECO:0000313" key="7">
    <source>
        <dbReference type="Proteomes" id="UP000054683"/>
    </source>
</evidence>
<dbReference type="SUPFAM" id="SSF53850">
    <property type="entry name" value="Periplasmic binding protein-like II"/>
    <property type="match status" value="1"/>
</dbReference>
<dbReference type="EMBL" id="FCOK02000017">
    <property type="protein sequence ID" value="SAL33624.1"/>
    <property type="molecule type" value="Genomic_DNA"/>
</dbReference>
<dbReference type="Gene3D" id="3.40.190.10">
    <property type="entry name" value="Periplasmic binding protein-like II"/>
    <property type="match status" value="2"/>
</dbReference>
<gene>
    <name evidence="6" type="ORF">AWB69_03026</name>
</gene>
<dbReference type="PANTHER" id="PTHR30118">
    <property type="entry name" value="HTH-TYPE TRANSCRIPTIONAL REGULATOR LEUO-RELATED"/>
    <property type="match status" value="1"/>
</dbReference>
<reference evidence="6 7" key="1">
    <citation type="submission" date="2016-01" db="EMBL/GenBank/DDBJ databases">
        <authorList>
            <person name="Oliw E.H."/>
        </authorList>
    </citation>
    <scope>NUCLEOTIDE SEQUENCE [LARGE SCALE GENOMIC DNA]</scope>
    <source>
        <strain evidence="6">LMG 27134</strain>
    </source>
</reference>
<keyword evidence="2" id="KW-0805">Transcription regulation</keyword>
<dbReference type="InterPro" id="IPR036390">
    <property type="entry name" value="WH_DNA-bd_sf"/>
</dbReference>
<accession>A0A158GND0</accession>
<evidence type="ECO:0000256" key="2">
    <source>
        <dbReference type="ARBA" id="ARBA00023015"/>
    </source>
</evidence>
<sequence length="321" mass="34606">MSEQLVLRSGMPEPDLNLLIALDVLLADGSVIGAARRLGLSASAMSRTLTRLREVTGDPLLVRAGRGMVLTPHAEALRQLTQNAVHEARAVLRPSTTEPDFSTLQRTFTIRANDGFVDALGASLIAAVAAVAPLVCLRFAPKLEKTAAYLRDGSADLEIGVLSEMGPEVRVQALFRDRFLGVVRQGHPLAMEREVTAVRYTAFGHVVASRHGRTSGPVDEALAALGLERTIVAVVPSFPAALAVARGSDLIALVPASLLSNQSEPQELPASTIATAYAFELPVKTAEITVSQMWHPRVEVDPVHRWLRQLMLTVCRERLPL</sequence>
<evidence type="ECO:0000256" key="4">
    <source>
        <dbReference type="ARBA" id="ARBA00023163"/>
    </source>
</evidence>
<proteinExistence type="inferred from homology"/>
<dbReference type="SUPFAM" id="SSF46785">
    <property type="entry name" value="Winged helix' DNA-binding domain"/>
    <property type="match status" value="1"/>
</dbReference>
<dbReference type="InterPro" id="IPR050389">
    <property type="entry name" value="LysR-type_TF"/>
</dbReference>
<name>A0A158GND0_9BURK</name>
<dbReference type="GO" id="GO:0003700">
    <property type="term" value="F:DNA-binding transcription factor activity"/>
    <property type="evidence" value="ECO:0007669"/>
    <property type="project" value="InterPro"/>
</dbReference>
<evidence type="ECO:0000256" key="1">
    <source>
        <dbReference type="ARBA" id="ARBA00009437"/>
    </source>
</evidence>